<dbReference type="InterPro" id="IPR029033">
    <property type="entry name" value="His_PPase_superfam"/>
</dbReference>
<dbReference type="InterPro" id="IPR051021">
    <property type="entry name" value="Mito_Ser/Thr_phosphatase"/>
</dbReference>
<dbReference type="RefSeq" id="WP_184797684.1">
    <property type="nucleotide sequence ID" value="NZ_JACHMY010000001.1"/>
</dbReference>
<dbReference type="Proteomes" id="UP000549971">
    <property type="component" value="Unassembled WGS sequence"/>
</dbReference>
<gene>
    <name evidence="2" type="ORF">HDA39_004306</name>
</gene>
<dbReference type="PANTHER" id="PTHR20935:SF0">
    <property type="entry name" value="SERINE_THREONINE-PROTEIN PHOSPHATASE PGAM5, MITOCHONDRIAL"/>
    <property type="match status" value="1"/>
</dbReference>
<evidence type="ECO:0000313" key="3">
    <source>
        <dbReference type="Proteomes" id="UP000549971"/>
    </source>
</evidence>
<name>A0A7W9MVS7_9ACTN</name>
<keyword evidence="3" id="KW-1185">Reference proteome</keyword>
<proteinExistence type="predicted"/>
<dbReference type="SUPFAM" id="SSF53254">
    <property type="entry name" value="Phosphoglycerate mutase-like"/>
    <property type="match status" value="1"/>
</dbReference>
<dbReference type="SMART" id="SM00855">
    <property type="entry name" value="PGAM"/>
    <property type="match status" value="1"/>
</dbReference>
<comment type="caution">
    <text evidence="2">The sequence shown here is derived from an EMBL/GenBank/DDBJ whole genome shotgun (WGS) entry which is preliminary data.</text>
</comment>
<dbReference type="GO" id="GO:0016787">
    <property type="term" value="F:hydrolase activity"/>
    <property type="evidence" value="ECO:0007669"/>
    <property type="project" value="UniProtKB-KW"/>
</dbReference>
<dbReference type="Pfam" id="PF00300">
    <property type="entry name" value="His_Phos_1"/>
    <property type="match status" value="1"/>
</dbReference>
<dbReference type="Gene3D" id="3.40.50.1240">
    <property type="entry name" value="Phosphoglycerate mutase-like"/>
    <property type="match status" value="1"/>
</dbReference>
<dbReference type="GO" id="GO:0004619">
    <property type="term" value="F:phosphoglycerate mutase activity"/>
    <property type="evidence" value="ECO:0007669"/>
    <property type="project" value="UniProtKB-EC"/>
</dbReference>
<evidence type="ECO:0000313" key="2">
    <source>
        <dbReference type="EMBL" id="MBB5837572.1"/>
    </source>
</evidence>
<keyword evidence="1" id="KW-0378">Hydrolase</keyword>
<dbReference type="EC" id="5.4.2.12" evidence="2"/>
<accession>A0A7W9MVS7</accession>
<organism evidence="2 3">
    <name type="scientific">Kribbella italica</name>
    <dbReference type="NCBI Taxonomy" id="1540520"/>
    <lineage>
        <taxon>Bacteria</taxon>
        <taxon>Bacillati</taxon>
        <taxon>Actinomycetota</taxon>
        <taxon>Actinomycetes</taxon>
        <taxon>Propionibacteriales</taxon>
        <taxon>Kribbellaceae</taxon>
        <taxon>Kribbella</taxon>
    </lineage>
</organism>
<dbReference type="InterPro" id="IPR013078">
    <property type="entry name" value="His_Pase_superF_clade-1"/>
</dbReference>
<sequence length="207" mass="23009">MPGDQRTRYLYVVRHAEALPDGSGLTDRGREQAALLGRRLQDIPFATVHHGPLPRAVQTAQLVKQQLAVDVPLEVSELAGDYVPYVPKKDELPTDSADHLLRFVQQSSPEELEHGPELARLALARFTGPADSEQPELLVTHNFLIAWLVTQALDAPPWRWLTLAHCNAALTVLRYTPGRPSSVLVYNDMQHLPAALRWTGFPPGPRV</sequence>
<dbReference type="PANTHER" id="PTHR20935">
    <property type="entry name" value="PHOSPHOGLYCERATE MUTASE-RELATED"/>
    <property type="match status" value="1"/>
</dbReference>
<keyword evidence="2" id="KW-0413">Isomerase</keyword>
<protein>
    <submittedName>
        <fullName evidence="2">Putative phosphoglycerate mutase</fullName>
        <ecNumber evidence="2">5.4.2.12</ecNumber>
    </submittedName>
</protein>
<reference evidence="2 3" key="1">
    <citation type="submission" date="2020-08" db="EMBL/GenBank/DDBJ databases">
        <title>Sequencing the genomes of 1000 actinobacteria strains.</title>
        <authorList>
            <person name="Klenk H.-P."/>
        </authorList>
    </citation>
    <scope>NUCLEOTIDE SEQUENCE [LARGE SCALE GENOMIC DNA]</scope>
    <source>
        <strain evidence="2 3">DSM 28967</strain>
    </source>
</reference>
<evidence type="ECO:0000256" key="1">
    <source>
        <dbReference type="ARBA" id="ARBA00022801"/>
    </source>
</evidence>
<dbReference type="CDD" id="cd07040">
    <property type="entry name" value="HP"/>
    <property type="match status" value="1"/>
</dbReference>
<dbReference type="EMBL" id="JACHMY010000001">
    <property type="protein sequence ID" value="MBB5837572.1"/>
    <property type="molecule type" value="Genomic_DNA"/>
</dbReference>
<dbReference type="AlphaFoldDB" id="A0A7W9MVS7"/>